<accession>A0ABP7NNG8</accession>
<evidence type="ECO:0000256" key="9">
    <source>
        <dbReference type="ARBA" id="ARBA00022946"/>
    </source>
</evidence>
<evidence type="ECO:0000256" key="7">
    <source>
        <dbReference type="ARBA" id="ARBA00022801"/>
    </source>
</evidence>
<keyword evidence="11" id="KW-0472">Membrane</keyword>
<feature type="domain" description="Thioesterase" evidence="24">
    <location>
        <begin position="72"/>
        <end position="143"/>
    </location>
</feature>
<keyword evidence="4" id="KW-1003">Cell membrane</keyword>
<dbReference type="Gene3D" id="3.10.129.10">
    <property type="entry name" value="Hotdog Thioesterase"/>
    <property type="match status" value="1"/>
</dbReference>
<dbReference type="InterPro" id="IPR006683">
    <property type="entry name" value="Thioestr_dom"/>
</dbReference>
<dbReference type="Pfam" id="PF03061">
    <property type="entry name" value="4HBT"/>
    <property type="match status" value="1"/>
</dbReference>
<evidence type="ECO:0000256" key="12">
    <source>
        <dbReference type="ARBA" id="ARBA00023273"/>
    </source>
</evidence>
<evidence type="ECO:0000256" key="11">
    <source>
        <dbReference type="ARBA" id="ARBA00023136"/>
    </source>
</evidence>
<proteinExistence type="inferred from homology"/>
<keyword evidence="12" id="KW-0966">Cell projection</keyword>
<evidence type="ECO:0000256" key="19">
    <source>
        <dbReference type="ARBA" id="ARBA00047588"/>
    </source>
</evidence>
<dbReference type="InterPro" id="IPR029069">
    <property type="entry name" value="HotDog_dom_sf"/>
</dbReference>
<comment type="catalytic activity">
    <reaction evidence="13">
        <text>(5Z,8Z,11Z,14Z)-eicosatetraenoyl-CoA + H2O = (5Z,8Z,11Z,14Z)-eicosatetraenoate + CoA + H(+)</text>
        <dbReference type="Rhea" id="RHEA:40151"/>
        <dbReference type="ChEBI" id="CHEBI:15377"/>
        <dbReference type="ChEBI" id="CHEBI:15378"/>
        <dbReference type="ChEBI" id="CHEBI:32395"/>
        <dbReference type="ChEBI" id="CHEBI:57287"/>
        <dbReference type="ChEBI" id="CHEBI:57368"/>
    </reaction>
    <physiologicalReaction direction="left-to-right" evidence="13">
        <dbReference type="Rhea" id="RHEA:40152"/>
    </physiologicalReaction>
</comment>
<comment type="catalytic activity">
    <reaction evidence="23">
        <text>tetradecanoyl-CoA + H2O = tetradecanoate + CoA + H(+)</text>
        <dbReference type="Rhea" id="RHEA:40119"/>
        <dbReference type="ChEBI" id="CHEBI:15377"/>
        <dbReference type="ChEBI" id="CHEBI:15378"/>
        <dbReference type="ChEBI" id="CHEBI:30807"/>
        <dbReference type="ChEBI" id="CHEBI:57287"/>
        <dbReference type="ChEBI" id="CHEBI:57385"/>
    </reaction>
    <physiologicalReaction direction="left-to-right" evidence="23">
        <dbReference type="Rhea" id="RHEA:40120"/>
    </physiologicalReaction>
</comment>
<reference evidence="26" key="1">
    <citation type="journal article" date="2019" name="Int. J. Syst. Evol. Microbiol.">
        <title>The Global Catalogue of Microorganisms (GCM) 10K type strain sequencing project: providing services to taxonomists for standard genome sequencing and annotation.</title>
        <authorList>
            <consortium name="The Broad Institute Genomics Platform"/>
            <consortium name="The Broad Institute Genome Sequencing Center for Infectious Disease"/>
            <person name="Wu L."/>
            <person name="Ma J."/>
        </authorList>
    </citation>
    <scope>NUCLEOTIDE SEQUENCE [LARGE SCALE GENOMIC DNA]</scope>
    <source>
        <strain evidence="26">JCM 16923</strain>
    </source>
</reference>
<evidence type="ECO:0000256" key="5">
    <source>
        <dbReference type="ARBA" id="ARBA00022490"/>
    </source>
</evidence>
<keyword evidence="5" id="KW-0963">Cytoplasm</keyword>
<evidence type="ECO:0000256" key="3">
    <source>
        <dbReference type="ARBA" id="ARBA00004632"/>
    </source>
</evidence>
<comment type="catalytic activity">
    <reaction evidence="20">
        <text>hexadecanoyl-CoA + H2O = hexadecanoate + CoA + H(+)</text>
        <dbReference type="Rhea" id="RHEA:16645"/>
        <dbReference type="ChEBI" id="CHEBI:7896"/>
        <dbReference type="ChEBI" id="CHEBI:15377"/>
        <dbReference type="ChEBI" id="CHEBI:15378"/>
        <dbReference type="ChEBI" id="CHEBI:57287"/>
        <dbReference type="ChEBI" id="CHEBI:57379"/>
        <dbReference type="EC" id="3.1.2.2"/>
    </reaction>
    <physiologicalReaction direction="left-to-right" evidence="20">
        <dbReference type="Rhea" id="RHEA:16646"/>
    </physiologicalReaction>
</comment>
<evidence type="ECO:0000256" key="2">
    <source>
        <dbReference type="ARBA" id="ARBA00004496"/>
    </source>
</evidence>
<comment type="caution">
    <text evidence="25">The sequence shown here is derived from an EMBL/GenBank/DDBJ whole genome shotgun (WGS) entry which is preliminary data.</text>
</comment>
<keyword evidence="7" id="KW-0378">Hydrolase</keyword>
<dbReference type="SUPFAM" id="SSF54637">
    <property type="entry name" value="Thioesterase/thiol ester dehydrase-isomerase"/>
    <property type="match status" value="1"/>
</dbReference>
<keyword evidence="10" id="KW-0443">Lipid metabolism</keyword>
<name>A0ABP7NNG8_9ACTN</name>
<comment type="catalytic activity">
    <reaction evidence="21">
        <text>decanoyl-CoA + H2O = decanoate + CoA + H(+)</text>
        <dbReference type="Rhea" id="RHEA:40059"/>
        <dbReference type="ChEBI" id="CHEBI:15377"/>
        <dbReference type="ChEBI" id="CHEBI:15378"/>
        <dbReference type="ChEBI" id="CHEBI:27689"/>
        <dbReference type="ChEBI" id="CHEBI:57287"/>
        <dbReference type="ChEBI" id="CHEBI:61430"/>
    </reaction>
    <physiologicalReaction direction="left-to-right" evidence="21">
        <dbReference type="Rhea" id="RHEA:40060"/>
    </physiologicalReaction>
</comment>
<keyword evidence="26" id="KW-1185">Reference proteome</keyword>
<comment type="catalytic activity">
    <reaction evidence="14">
        <text>(9Z)-octadecenoyl-CoA + H2O = (9Z)-octadecenoate + CoA + H(+)</text>
        <dbReference type="Rhea" id="RHEA:40139"/>
        <dbReference type="ChEBI" id="CHEBI:15377"/>
        <dbReference type="ChEBI" id="CHEBI:15378"/>
        <dbReference type="ChEBI" id="CHEBI:30823"/>
        <dbReference type="ChEBI" id="CHEBI:57287"/>
        <dbReference type="ChEBI" id="CHEBI:57387"/>
    </reaction>
    <physiologicalReaction direction="left-to-right" evidence="14">
        <dbReference type="Rhea" id="RHEA:40140"/>
    </physiologicalReaction>
</comment>
<keyword evidence="6" id="KW-0053">Apoptosis</keyword>
<evidence type="ECO:0000256" key="15">
    <source>
        <dbReference type="ARBA" id="ARBA00038456"/>
    </source>
</evidence>
<comment type="catalytic activity">
    <reaction evidence="22">
        <text>dodecanoyl-CoA + H2O = dodecanoate + CoA + H(+)</text>
        <dbReference type="Rhea" id="RHEA:30135"/>
        <dbReference type="ChEBI" id="CHEBI:15377"/>
        <dbReference type="ChEBI" id="CHEBI:15378"/>
        <dbReference type="ChEBI" id="CHEBI:18262"/>
        <dbReference type="ChEBI" id="CHEBI:57287"/>
        <dbReference type="ChEBI" id="CHEBI:57375"/>
    </reaction>
    <physiologicalReaction direction="left-to-right" evidence="22">
        <dbReference type="Rhea" id="RHEA:30136"/>
    </physiologicalReaction>
</comment>
<sequence>MENAFDLPAVSDPMSRHPKIPGPGEPIRLHHSLCYGCGDDAPIGLRLKVIAGEGFTVSAQMVVEQWMQGGPGVIHGGVLTAAFDEILGTAPLTIGAPVVTAHLEVDFAKPIPLGSTLHLDAEVLAKERRKVFVRASAHLGDPENPVATAHSIFVEIDLKKHFAAYRDDAAQSRP</sequence>
<protein>
    <recommendedName>
        <fullName evidence="17">Acyl-coenzyme A thioesterase THEM4</fullName>
        <ecNumber evidence="16">3.1.2.2</ecNumber>
    </recommendedName>
    <alternativeName>
        <fullName evidence="18">Thioesterase superfamily member 4</fullName>
    </alternativeName>
</protein>
<evidence type="ECO:0000256" key="8">
    <source>
        <dbReference type="ARBA" id="ARBA00022832"/>
    </source>
</evidence>
<evidence type="ECO:0000313" key="26">
    <source>
        <dbReference type="Proteomes" id="UP001418444"/>
    </source>
</evidence>
<organism evidence="25 26">
    <name type="scientific">Gordonia caeni</name>
    <dbReference type="NCBI Taxonomy" id="1007097"/>
    <lineage>
        <taxon>Bacteria</taxon>
        <taxon>Bacillati</taxon>
        <taxon>Actinomycetota</taxon>
        <taxon>Actinomycetes</taxon>
        <taxon>Mycobacteriales</taxon>
        <taxon>Gordoniaceae</taxon>
        <taxon>Gordonia</taxon>
    </lineage>
</organism>
<evidence type="ECO:0000256" key="20">
    <source>
        <dbReference type="ARBA" id="ARBA00047734"/>
    </source>
</evidence>
<keyword evidence="9" id="KW-0809">Transit peptide</keyword>
<comment type="subcellular location">
    <subcellularLocation>
        <location evidence="3">Cell projection</location>
        <location evidence="3">Ruffle membrane</location>
    </subcellularLocation>
    <subcellularLocation>
        <location evidence="2">Cytoplasm</location>
    </subcellularLocation>
    <subcellularLocation>
        <location evidence="1">Membrane</location>
        <topology evidence="1">Peripheral membrane protein</topology>
    </subcellularLocation>
</comment>
<dbReference type="Proteomes" id="UP001418444">
    <property type="component" value="Unassembled WGS sequence"/>
</dbReference>
<evidence type="ECO:0000256" key="17">
    <source>
        <dbReference type="ARBA" id="ARBA00040123"/>
    </source>
</evidence>
<keyword evidence="8" id="KW-0276">Fatty acid metabolism</keyword>
<evidence type="ECO:0000256" key="4">
    <source>
        <dbReference type="ARBA" id="ARBA00022475"/>
    </source>
</evidence>
<evidence type="ECO:0000259" key="24">
    <source>
        <dbReference type="Pfam" id="PF03061"/>
    </source>
</evidence>
<evidence type="ECO:0000256" key="13">
    <source>
        <dbReference type="ARBA" id="ARBA00035852"/>
    </source>
</evidence>
<dbReference type="InterPro" id="IPR052365">
    <property type="entry name" value="THEM4/THEM5_acyl-CoA_thioest"/>
</dbReference>
<dbReference type="CDD" id="cd03443">
    <property type="entry name" value="PaaI_thioesterase"/>
    <property type="match status" value="1"/>
</dbReference>
<evidence type="ECO:0000256" key="22">
    <source>
        <dbReference type="ARBA" id="ARBA00048074"/>
    </source>
</evidence>
<dbReference type="EMBL" id="BAAAZW010000002">
    <property type="protein sequence ID" value="GAA3950933.1"/>
    <property type="molecule type" value="Genomic_DNA"/>
</dbReference>
<dbReference type="PANTHER" id="PTHR12418">
    <property type="entry name" value="ACYL-COENZYME A THIOESTERASE THEM4"/>
    <property type="match status" value="1"/>
</dbReference>
<evidence type="ECO:0000313" key="25">
    <source>
        <dbReference type="EMBL" id="GAA3950933.1"/>
    </source>
</evidence>
<comment type="similarity">
    <text evidence="15">Belongs to the THEM4/THEM5 thioesterase family.</text>
</comment>
<gene>
    <name evidence="25" type="ORF">GCM10022231_05780</name>
</gene>
<evidence type="ECO:0000256" key="10">
    <source>
        <dbReference type="ARBA" id="ARBA00023098"/>
    </source>
</evidence>
<evidence type="ECO:0000256" key="1">
    <source>
        <dbReference type="ARBA" id="ARBA00004170"/>
    </source>
</evidence>
<evidence type="ECO:0000256" key="14">
    <source>
        <dbReference type="ARBA" id="ARBA00037002"/>
    </source>
</evidence>
<dbReference type="PANTHER" id="PTHR12418:SF19">
    <property type="entry name" value="ACYL-COENZYME A THIOESTERASE THEM4"/>
    <property type="match status" value="1"/>
</dbReference>
<evidence type="ECO:0000256" key="16">
    <source>
        <dbReference type="ARBA" id="ARBA00038848"/>
    </source>
</evidence>
<evidence type="ECO:0000256" key="23">
    <source>
        <dbReference type="ARBA" id="ARBA00048180"/>
    </source>
</evidence>
<dbReference type="EC" id="3.1.2.2" evidence="16"/>
<evidence type="ECO:0000256" key="6">
    <source>
        <dbReference type="ARBA" id="ARBA00022703"/>
    </source>
</evidence>
<comment type="catalytic activity">
    <reaction evidence="19">
        <text>octanoyl-CoA + H2O = octanoate + CoA + H(+)</text>
        <dbReference type="Rhea" id="RHEA:30143"/>
        <dbReference type="ChEBI" id="CHEBI:15377"/>
        <dbReference type="ChEBI" id="CHEBI:15378"/>
        <dbReference type="ChEBI" id="CHEBI:25646"/>
        <dbReference type="ChEBI" id="CHEBI:57287"/>
        <dbReference type="ChEBI" id="CHEBI:57386"/>
    </reaction>
    <physiologicalReaction direction="left-to-right" evidence="19">
        <dbReference type="Rhea" id="RHEA:30144"/>
    </physiologicalReaction>
</comment>
<evidence type="ECO:0000256" key="18">
    <source>
        <dbReference type="ARBA" id="ARBA00043210"/>
    </source>
</evidence>
<evidence type="ECO:0000256" key="21">
    <source>
        <dbReference type="ARBA" id="ARBA00047969"/>
    </source>
</evidence>